<evidence type="ECO:0000256" key="6">
    <source>
        <dbReference type="SAM" id="Coils"/>
    </source>
</evidence>
<dbReference type="InterPro" id="IPR016160">
    <property type="entry name" value="Ald_DH_CS_CYS"/>
</dbReference>
<dbReference type="PROSITE" id="PS00687">
    <property type="entry name" value="ALDEHYDE_DEHYDR_GLU"/>
    <property type="match status" value="1"/>
</dbReference>
<gene>
    <name evidence="8" type="ORF">LG35_07635</name>
</gene>
<evidence type="ECO:0000313" key="9">
    <source>
        <dbReference type="Proteomes" id="UP000030889"/>
    </source>
</evidence>
<dbReference type="InterPro" id="IPR012394">
    <property type="entry name" value="Aldehyde_DH_NAD(P)"/>
</dbReference>
<evidence type="ECO:0000256" key="2">
    <source>
        <dbReference type="ARBA" id="ARBA00023002"/>
    </source>
</evidence>
<evidence type="ECO:0000256" key="1">
    <source>
        <dbReference type="ARBA" id="ARBA00009986"/>
    </source>
</evidence>
<comment type="similarity">
    <text evidence="1 3 5">Belongs to the aldehyde dehydrogenase family.</text>
</comment>
<evidence type="ECO:0000256" key="4">
    <source>
        <dbReference type="PROSITE-ProRule" id="PRU10007"/>
    </source>
</evidence>
<dbReference type="EMBL" id="JRGF01000008">
    <property type="protein sequence ID" value="KHE41867.1"/>
    <property type="molecule type" value="Genomic_DNA"/>
</dbReference>
<comment type="caution">
    <text evidence="8">The sequence shown here is derived from an EMBL/GenBank/DDBJ whole genome shotgun (WGS) entry which is preliminary data.</text>
</comment>
<keyword evidence="9" id="KW-1185">Reference proteome</keyword>
<evidence type="ECO:0000256" key="5">
    <source>
        <dbReference type="RuleBase" id="RU003345"/>
    </source>
</evidence>
<dbReference type="Gene3D" id="3.40.309.10">
    <property type="entry name" value="Aldehyde Dehydrogenase, Chain A, domain 2"/>
    <property type="match status" value="1"/>
</dbReference>
<dbReference type="PANTHER" id="PTHR43570">
    <property type="entry name" value="ALDEHYDE DEHYDROGENASE"/>
    <property type="match status" value="1"/>
</dbReference>
<dbReference type="RefSeq" id="WP_035473755.1">
    <property type="nucleotide sequence ID" value="NZ_JRGF01000008.1"/>
</dbReference>
<dbReference type="PIRSF" id="PIRSF036492">
    <property type="entry name" value="ALDH"/>
    <property type="match status" value="1"/>
</dbReference>
<dbReference type="Gene3D" id="3.40.605.10">
    <property type="entry name" value="Aldehyde Dehydrogenase, Chain A, domain 1"/>
    <property type="match status" value="1"/>
</dbReference>
<organism evidence="8 9">
    <name type="scientific">Alistipes inops</name>
    <dbReference type="NCBI Taxonomy" id="1501391"/>
    <lineage>
        <taxon>Bacteria</taxon>
        <taxon>Pseudomonadati</taxon>
        <taxon>Bacteroidota</taxon>
        <taxon>Bacteroidia</taxon>
        <taxon>Bacteroidales</taxon>
        <taxon>Rikenellaceae</taxon>
        <taxon>Alistipes</taxon>
    </lineage>
</organism>
<keyword evidence="6" id="KW-0175">Coiled coil</keyword>
<dbReference type="InterPro" id="IPR015590">
    <property type="entry name" value="Aldehyde_DH_dom"/>
</dbReference>
<evidence type="ECO:0000259" key="7">
    <source>
        <dbReference type="Pfam" id="PF00171"/>
    </source>
</evidence>
<keyword evidence="2 3" id="KW-0560">Oxidoreductase</keyword>
<feature type="domain" description="Aldehyde dehydrogenase" evidence="7">
    <location>
        <begin position="10"/>
        <end position="429"/>
    </location>
</feature>
<feature type="active site" evidence="4">
    <location>
        <position position="211"/>
    </location>
</feature>
<accession>A0ABR4YI76</accession>
<protein>
    <recommendedName>
        <fullName evidence="3">Aldehyde dehydrogenase</fullName>
    </recommendedName>
</protein>
<name>A0ABR4YI76_9BACT</name>
<proteinExistence type="inferred from homology"/>
<dbReference type="PANTHER" id="PTHR43570:SF16">
    <property type="entry name" value="ALDEHYDE DEHYDROGENASE TYPE III, ISOFORM Q"/>
    <property type="match status" value="1"/>
</dbReference>
<dbReference type="PROSITE" id="PS00070">
    <property type="entry name" value="ALDEHYDE_DEHYDR_CYS"/>
    <property type="match status" value="1"/>
</dbReference>
<dbReference type="SUPFAM" id="SSF53720">
    <property type="entry name" value="ALDH-like"/>
    <property type="match status" value="1"/>
</dbReference>
<evidence type="ECO:0000256" key="3">
    <source>
        <dbReference type="PIRNR" id="PIRNR036492"/>
    </source>
</evidence>
<dbReference type="InterPro" id="IPR016161">
    <property type="entry name" value="Ald_DH/histidinol_DH"/>
</dbReference>
<dbReference type="Proteomes" id="UP000030889">
    <property type="component" value="Unassembled WGS sequence"/>
</dbReference>
<sequence length="456" mass="51099">MTTSIRERLDAMRAFYAEGHTREPAFRKEYLRRLQEAVKAHEQEIAEALYADLHKSAEESYISETAIVLAEIRDQLRHLERRARSRRVPTPLFLFPSASRIIREPQGVVLVMAPWNYPFQLALDPLVGALAAGNCVALKPSTTSARTCRLIGNILGEIFPPDYVSVFDGDHAQTAELLEYRFDHIFFTGGAAFGRTVMEKAAAHLTPVTLELGGKSPCVVDRTADLDTAARKIAWGKLLNAGQTCIAPDYLLVHRDVKEELLEKFRRYAMHFYGGDFRRSAAYPRIISDRAFTRLQSYIDTAERIVWGGEYDASERFIAPTLIDSPDPGSPLMQEEIFGPILPVMTFDDTESAADFINAREKPLALYYFGRKADGLRLIGRTASGGACINDTIIHIANPRLPFGGTGDSGMGRYHGRFSFDTFSNLRAVAVSRRRTDLPLRYPPYGRSFGLLKKLL</sequence>
<dbReference type="Pfam" id="PF00171">
    <property type="entry name" value="Aldedh"/>
    <property type="match status" value="1"/>
</dbReference>
<feature type="coiled-coil region" evidence="6">
    <location>
        <begin position="31"/>
        <end position="82"/>
    </location>
</feature>
<dbReference type="InterPro" id="IPR029510">
    <property type="entry name" value="Ald_DH_CS_GLU"/>
</dbReference>
<reference evidence="8 9" key="1">
    <citation type="submission" date="2014-09" db="EMBL/GenBank/DDBJ databases">
        <title>Alistipes sp. 627, sp. nov., a novel member of the family Rikenellaceae isolated from human faeces.</title>
        <authorList>
            <person name="Shkoporov A.N."/>
            <person name="Chaplin A.V."/>
            <person name="Motuzova O.V."/>
            <person name="Kafarskaia L.I."/>
            <person name="Khokhlova E.V."/>
            <person name="Efimov B.A."/>
        </authorList>
    </citation>
    <scope>NUCLEOTIDE SEQUENCE [LARGE SCALE GENOMIC DNA]</scope>
    <source>
        <strain evidence="8 9">627</strain>
    </source>
</reference>
<dbReference type="InterPro" id="IPR016163">
    <property type="entry name" value="Ald_DH_C"/>
</dbReference>
<evidence type="ECO:0000313" key="8">
    <source>
        <dbReference type="EMBL" id="KHE41867.1"/>
    </source>
</evidence>
<dbReference type="InterPro" id="IPR016162">
    <property type="entry name" value="Ald_DH_N"/>
</dbReference>